<organism evidence="6 7">
    <name type="scientific">Xenorhabdus yunnanensis</name>
    <dbReference type="NCBI Taxonomy" id="3025878"/>
    <lineage>
        <taxon>Bacteria</taxon>
        <taxon>Pseudomonadati</taxon>
        <taxon>Pseudomonadota</taxon>
        <taxon>Gammaproteobacteria</taxon>
        <taxon>Enterobacterales</taxon>
        <taxon>Morganellaceae</taxon>
        <taxon>Xenorhabdus</taxon>
    </lineage>
</organism>
<comment type="similarity">
    <text evidence="5">Belongs to the class-III pyridoxal-phosphate-dependent aminotransferase family.</text>
</comment>
<evidence type="ECO:0000256" key="3">
    <source>
        <dbReference type="ARBA" id="ARBA00022679"/>
    </source>
</evidence>
<dbReference type="PIRSF" id="PIRSF000521">
    <property type="entry name" value="Transaminase_4ab_Lys_Orn"/>
    <property type="match status" value="1"/>
</dbReference>
<protein>
    <submittedName>
        <fullName evidence="6">Aspartate aminotransferase family protein</fullName>
    </submittedName>
</protein>
<comment type="caution">
    <text evidence="6">The sequence shown here is derived from an EMBL/GenBank/DDBJ whole genome shotgun (WGS) entry which is preliminary data.</text>
</comment>
<dbReference type="InterPro" id="IPR049704">
    <property type="entry name" value="Aminotrans_3_PPA_site"/>
</dbReference>
<dbReference type="PANTHER" id="PTHR42684">
    <property type="entry name" value="ADENOSYLMETHIONINE-8-AMINO-7-OXONONANOATE AMINOTRANSFERASE"/>
    <property type="match status" value="1"/>
</dbReference>
<dbReference type="InterPro" id="IPR005814">
    <property type="entry name" value="Aminotrans_3"/>
</dbReference>
<evidence type="ECO:0000256" key="5">
    <source>
        <dbReference type="RuleBase" id="RU003560"/>
    </source>
</evidence>
<dbReference type="Proteomes" id="UP001217178">
    <property type="component" value="Unassembled WGS sequence"/>
</dbReference>
<dbReference type="Gene3D" id="3.90.1150.10">
    <property type="entry name" value="Aspartate Aminotransferase, domain 1"/>
    <property type="match status" value="1"/>
</dbReference>
<gene>
    <name evidence="6" type="ORF">PSI23_06295</name>
</gene>
<dbReference type="RefSeq" id="WP_273554281.1">
    <property type="nucleotide sequence ID" value="NZ_JAQRFI010000010.1"/>
</dbReference>
<dbReference type="EMBL" id="JAQRFI010000010">
    <property type="protein sequence ID" value="MDC9588936.1"/>
    <property type="molecule type" value="Genomic_DNA"/>
</dbReference>
<evidence type="ECO:0000256" key="1">
    <source>
        <dbReference type="ARBA" id="ARBA00001933"/>
    </source>
</evidence>
<dbReference type="SUPFAM" id="SSF53383">
    <property type="entry name" value="PLP-dependent transferases"/>
    <property type="match status" value="1"/>
</dbReference>
<dbReference type="Gene3D" id="3.40.640.10">
    <property type="entry name" value="Type I PLP-dependent aspartate aminotransferase-like (Major domain)"/>
    <property type="match status" value="1"/>
</dbReference>
<name>A0ABT5LCV8_9GAMM</name>
<sequence>MSDSHPFKANPFQTLNLKAHWMPFSANRHFQQDPRLIVSAEGNWLVDDQGRRIYDSLSGLWTCGAGHTRTEIRQAVSEQLGTLDYSPGFQYGHPLSFKLADKIASLMPDDLNHVFFTSSGSEAADTAVKMARAYWRIQGQSAKTKFIGRARGYHGVNIAGTSLGGIGGNRKMFGQFMDVDHLPHTLQSNMAFTKGMPSAGGRELADELLKLIELHDASNIAAVIVEPLAGSAGAIIPPQGYLQRLREICTQHNILLIFDEVITGFGRLGRWSGAEYFGVTPDILNFAKQVTNGAIPLGGVVASSKIYEAFMSQPLPEHMVEFSHGYTYSAHPVACAAGLASLELLEKENLLQQSAELVPHFEQALHELKHCPNVVDIRNCGLVGAIQLAPRDGDAAIRSFDAGIALWKSGFYVRFSGDALQFGPMFNAKTDDLERLFNAVGDVLHQIK</sequence>
<comment type="cofactor">
    <cofactor evidence="1">
        <name>pyridoxal 5'-phosphate</name>
        <dbReference type="ChEBI" id="CHEBI:597326"/>
    </cofactor>
</comment>
<evidence type="ECO:0000256" key="4">
    <source>
        <dbReference type="ARBA" id="ARBA00022898"/>
    </source>
</evidence>
<keyword evidence="4 5" id="KW-0663">Pyridoxal phosphate</keyword>
<keyword evidence="7" id="KW-1185">Reference proteome</keyword>
<evidence type="ECO:0000313" key="6">
    <source>
        <dbReference type="EMBL" id="MDC9588936.1"/>
    </source>
</evidence>
<evidence type="ECO:0000313" key="7">
    <source>
        <dbReference type="Proteomes" id="UP001217178"/>
    </source>
</evidence>
<dbReference type="PROSITE" id="PS00600">
    <property type="entry name" value="AA_TRANSFER_CLASS_3"/>
    <property type="match status" value="1"/>
</dbReference>
<accession>A0ABT5LCV8</accession>
<dbReference type="PANTHER" id="PTHR42684:SF1">
    <property type="entry name" value="BETA-ALANINE--PYRUVATE AMINOTRANSFERASE"/>
    <property type="match status" value="1"/>
</dbReference>
<dbReference type="GO" id="GO:0008483">
    <property type="term" value="F:transaminase activity"/>
    <property type="evidence" value="ECO:0007669"/>
    <property type="project" value="UniProtKB-KW"/>
</dbReference>
<keyword evidence="2 6" id="KW-0032">Aminotransferase</keyword>
<dbReference type="Pfam" id="PF00202">
    <property type="entry name" value="Aminotran_3"/>
    <property type="match status" value="1"/>
</dbReference>
<dbReference type="CDD" id="cd00610">
    <property type="entry name" value="OAT_like"/>
    <property type="match status" value="1"/>
</dbReference>
<dbReference type="InterPro" id="IPR015422">
    <property type="entry name" value="PyrdxlP-dep_Trfase_small"/>
</dbReference>
<reference evidence="6 7" key="1">
    <citation type="submission" date="2023-02" db="EMBL/GenBank/DDBJ databases">
        <title>Entomopathogenic bacteria.</title>
        <authorList>
            <person name="Machado R.A."/>
        </authorList>
    </citation>
    <scope>NUCLEOTIDE SEQUENCE [LARGE SCALE GENOMIC DNA]</scope>
    <source>
        <strain evidence="6 7">XENO-10</strain>
    </source>
</reference>
<keyword evidence="3" id="KW-0808">Transferase</keyword>
<dbReference type="InterPro" id="IPR015421">
    <property type="entry name" value="PyrdxlP-dep_Trfase_major"/>
</dbReference>
<evidence type="ECO:0000256" key="2">
    <source>
        <dbReference type="ARBA" id="ARBA00022576"/>
    </source>
</evidence>
<dbReference type="InterPro" id="IPR015424">
    <property type="entry name" value="PyrdxlP-dep_Trfase"/>
</dbReference>
<proteinExistence type="inferred from homology"/>